<feature type="signal peptide" evidence="1">
    <location>
        <begin position="1"/>
        <end position="23"/>
    </location>
</feature>
<evidence type="ECO:0000256" key="1">
    <source>
        <dbReference type="SAM" id="SignalP"/>
    </source>
</evidence>
<reference evidence="4" key="3">
    <citation type="submission" date="2016-06" db="UniProtKB">
        <authorList>
            <consortium name="WormBaseParasite"/>
        </authorList>
    </citation>
    <scope>IDENTIFICATION</scope>
</reference>
<feature type="domain" description="B30.2/SPRY" evidence="2">
    <location>
        <begin position="23"/>
        <end position="220"/>
    </location>
</feature>
<name>A0A183BMX1_GLOPA</name>
<dbReference type="InterPro" id="IPR003877">
    <property type="entry name" value="SPRY_dom"/>
</dbReference>
<accession>A0A183BMX1</accession>
<dbReference type="PROSITE" id="PS50188">
    <property type="entry name" value="B302_SPRY"/>
    <property type="match status" value="1"/>
</dbReference>
<dbReference type="Pfam" id="PF00622">
    <property type="entry name" value="SPRY"/>
    <property type="match status" value="1"/>
</dbReference>
<evidence type="ECO:0000313" key="4">
    <source>
        <dbReference type="WBParaSite" id="GPLIN_000195600"/>
    </source>
</evidence>
<reference evidence="3" key="1">
    <citation type="submission" date="2013-12" db="EMBL/GenBank/DDBJ databases">
        <authorList>
            <person name="Aslett M."/>
        </authorList>
    </citation>
    <scope>NUCLEOTIDE SEQUENCE [LARGE SCALE GENOMIC DNA]</scope>
    <source>
        <strain evidence="3">Lindley</strain>
    </source>
</reference>
<dbReference type="Proteomes" id="UP000050741">
    <property type="component" value="Unassembled WGS sequence"/>
</dbReference>
<dbReference type="InterPro" id="IPR043136">
    <property type="entry name" value="B30.2/SPRY_sf"/>
</dbReference>
<dbReference type="SUPFAM" id="SSF49899">
    <property type="entry name" value="Concanavalin A-like lectins/glucanases"/>
    <property type="match status" value="1"/>
</dbReference>
<dbReference type="WBParaSite" id="GPLIN_000195600">
    <property type="protein sequence ID" value="GPLIN_000195600"/>
    <property type="gene ID" value="GPLIN_000195600"/>
</dbReference>
<dbReference type="InterPro" id="IPR013320">
    <property type="entry name" value="ConA-like_dom_sf"/>
</dbReference>
<reference evidence="3" key="2">
    <citation type="submission" date="2014-05" db="EMBL/GenBank/DDBJ databases">
        <title>The genome and life-stage specific transcriptomes of Globodera pallida elucidate key aspects of plant parasitism by a cyst nematode.</title>
        <authorList>
            <person name="Cotton J.A."/>
            <person name="Lilley C.J."/>
            <person name="Jones L.M."/>
            <person name="Kikuchi T."/>
            <person name="Reid A.J."/>
            <person name="Thorpe P."/>
            <person name="Tsai I.J."/>
            <person name="Beasley H."/>
            <person name="Blok V."/>
            <person name="Cock P.J.A."/>
            <person name="Van den Akker S.E."/>
            <person name="Holroyd N."/>
            <person name="Hunt M."/>
            <person name="Mantelin S."/>
            <person name="Naghra H."/>
            <person name="Pain A."/>
            <person name="Palomares-Rius J.E."/>
            <person name="Zarowiecki M."/>
            <person name="Berriman M."/>
            <person name="Jones J.T."/>
            <person name="Urwin P.E."/>
        </authorList>
    </citation>
    <scope>NUCLEOTIDE SEQUENCE [LARGE SCALE GENOMIC DNA]</scope>
    <source>
        <strain evidence="3">Lindley</strain>
    </source>
</reference>
<dbReference type="SMART" id="SM00449">
    <property type="entry name" value="SPRY"/>
    <property type="match status" value="1"/>
</dbReference>
<dbReference type="CDD" id="cd12885">
    <property type="entry name" value="SPRY_RanBP_like"/>
    <property type="match status" value="1"/>
</dbReference>
<evidence type="ECO:0000313" key="3">
    <source>
        <dbReference type="Proteomes" id="UP000050741"/>
    </source>
</evidence>
<proteinExistence type="predicted"/>
<keyword evidence="3" id="KW-1185">Reference proteome</keyword>
<dbReference type="Gene3D" id="2.60.120.920">
    <property type="match status" value="1"/>
</dbReference>
<dbReference type="InterPro" id="IPR001870">
    <property type="entry name" value="B30.2/SPRY"/>
</dbReference>
<protein>
    <submittedName>
        <fullName evidence="4">B30.2/SPRY domain-containing protein</fullName>
    </submittedName>
</protein>
<keyword evidence="1" id="KW-0732">Signal</keyword>
<feature type="chain" id="PRO_5008146362" evidence="1">
    <location>
        <begin position="24"/>
        <end position="234"/>
    </location>
</feature>
<dbReference type="OrthoDB" id="5821166at2759"/>
<evidence type="ECO:0000259" key="2">
    <source>
        <dbReference type="PROSITE" id="PS50188"/>
    </source>
</evidence>
<organism evidence="3 4">
    <name type="scientific">Globodera pallida</name>
    <name type="common">Potato cyst nematode worm</name>
    <name type="synonym">Heterodera pallida</name>
    <dbReference type="NCBI Taxonomy" id="36090"/>
    <lineage>
        <taxon>Eukaryota</taxon>
        <taxon>Metazoa</taxon>
        <taxon>Ecdysozoa</taxon>
        <taxon>Nematoda</taxon>
        <taxon>Chromadorea</taxon>
        <taxon>Rhabditida</taxon>
        <taxon>Tylenchina</taxon>
        <taxon>Tylenchomorpha</taxon>
        <taxon>Tylenchoidea</taxon>
        <taxon>Heteroderidae</taxon>
        <taxon>Heteroderinae</taxon>
        <taxon>Globodera</taxon>
    </lineage>
</organism>
<dbReference type="AlphaFoldDB" id="A0A183BMX1"/>
<dbReference type="InterPro" id="IPR044736">
    <property type="entry name" value="Gid1/RanBPM/SPLA_SPRY"/>
</dbReference>
<sequence length="234" mass="25668">MRTFLFLCAVCLIVASFLQETGAWPPKTTSNNNNPGLTIGNKWNSKANSCHRDLTLSEPDQLTAQVTGENLGYRSSVFAVQPVPQINSGIFYYEVEIKGIVGAISIGLATKQMALNKEVGEFQGYAYHFGSVFLCHEAEGCSYTHNVKRPYYNKGISPYAVGNVIGCGVDLAQHKIFYTLNGQRLGPAGLLADSADPLYPCVSLSHRGDIIAANFGPDFRFKFDIAKWNLETEK</sequence>